<dbReference type="PROSITE" id="PS50293">
    <property type="entry name" value="TPR_REGION"/>
    <property type="match status" value="1"/>
</dbReference>
<dbReference type="SMART" id="SM00028">
    <property type="entry name" value="TPR"/>
    <property type="match status" value="3"/>
</dbReference>
<dbReference type="InterPro" id="IPR011990">
    <property type="entry name" value="TPR-like_helical_dom_sf"/>
</dbReference>
<feature type="repeat" description="TPR" evidence="3">
    <location>
        <begin position="206"/>
        <end position="239"/>
    </location>
</feature>
<evidence type="ECO:0000256" key="4">
    <source>
        <dbReference type="SAM" id="MobiDB-lite"/>
    </source>
</evidence>
<dbReference type="PANTHER" id="PTHR45831">
    <property type="entry name" value="LD24721P"/>
    <property type="match status" value="1"/>
</dbReference>
<keyword evidence="2 3" id="KW-0802">TPR repeat</keyword>
<dbReference type="VEuPathDB" id="TriTrypDB:TcIL3000_6_3410"/>
<dbReference type="GO" id="GO:0016020">
    <property type="term" value="C:membrane"/>
    <property type="evidence" value="ECO:0007669"/>
    <property type="project" value="TreeGrafter"/>
</dbReference>
<reference evidence="5" key="1">
    <citation type="journal article" date="2012" name="Proc. Natl. Acad. Sci. U.S.A.">
        <title>Antigenic diversity is generated by distinct evolutionary mechanisms in African trypanosome species.</title>
        <authorList>
            <person name="Jackson A.P."/>
            <person name="Berry A."/>
            <person name="Aslett M."/>
            <person name="Allison H.C."/>
            <person name="Burton P."/>
            <person name="Vavrova-Anderson J."/>
            <person name="Brown R."/>
            <person name="Browne H."/>
            <person name="Corton N."/>
            <person name="Hauser H."/>
            <person name="Gamble J."/>
            <person name="Gilderthorp R."/>
            <person name="Marcello L."/>
            <person name="McQuillan J."/>
            <person name="Otto T.D."/>
            <person name="Quail M.A."/>
            <person name="Sanders M.J."/>
            <person name="van Tonder A."/>
            <person name="Ginger M.L."/>
            <person name="Field M.C."/>
            <person name="Barry J.D."/>
            <person name="Hertz-Fowler C."/>
            <person name="Berriman M."/>
        </authorList>
    </citation>
    <scope>NUCLEOTIDE SEQUENCE</scope>
    <source>
        <strain evidence="5">IL3000</strain>
    </source>
</reference>
<name>G0UNX8_TRYCI</name>
<feature type="repeat" description="TPR" evidence="3">
    <location>
        <begin position="138"/>
        <end position="171"/>
    </location>
</feature>
<evidence type="ECO:0000256" key="1">
    <source>
        <dbReference type="ARBA" id="ARBA00022737"/>
    </source>
</evidence>
<dbReference type="FunFam" id="1.25.40.10:FF:000609">
    <property type="entry name" value="Small glutamine-rich tetratricopeptide repeat protein"/>
    <property type="match status" value="1"/>
</dbReference>
<organism evidence="5">
    <name type="scientific">Trypanosoma congolense (strain IL3000)</name>
    <dbReference type="NCBI Taxonomy" id="1068625"/>
    <lineage>
        <taxon>Eukaryota</taxon>
        <taxon>Discoba</taxon>
        <taxon>Euglenozoa</taxon>
        <taxon>Kinetoplastea</taxon>
        <taxon>Metakinetoplastina</taxon>
        <taxon>Trypanosomatida</taxon>
        <taxon>Trypanosomatidae</taxon>
        <taxon>Trypanosoma</taxon>
        <taxon>Nannomonas</taxon>
    </lineage>
</organism>
<dbReference type="Gene3D" id="1.10.260.100">
    <property type="match status" value="1"/>
</dbReference>
<accession>G0UNX8</accession>
<keyword evidence="1" id="KW-0677">Repeat</keyword>
<dbReference type="Pfam" id="PF13432">
    <property type="entry name" value="TPR_16"/>
    <property type="match status" value="1"/>
</dbReference>
<proteinExistence type="predicted"/>
<dbReference type="AlphaFoldDB" id="G0UNX8"/>
<dbReference type="PROSITE" id="PS50005">
    <property type="entry name" value="TPR"/>
    <property type="match status" value="2"/>
</dbReference>
<dbReference type="GO" id="GO:0060090">
    <property type="term" value="F:molecular adaptor activity"/>
    <property type="evidence" value="ECO:0007669"/>
    <property type="project" value="TreeGrafter"/>
</dbReference>
<feature type="region of interest" description="Disordered" evidence="4">
    <location>
        <begin position="248"/>
        <end position="272"/>
    </location>
</feature>
<evidence type="ECO:0000256" key="3">
    <source>
        <dbReference type="PROSITE-ProRule" id="PRU00339"/>
    </source>
</evidence>
<dbReference type="SUPFAM" id="SSF48452">
    <property type="entry name" value="TPR-like"/>
    <property type="match status" value="1"/>
</dbReference>
<gene>
    <name evidence="5" type="ORF">TCIL3000_6_3410</name>
</gene>
<dbReference type="EMBL" id="HE575319">
    <property type="protein sequence ID" value="CCC91089.1"/>
    <property type="molecule type" value="Genomic_DNA"/>
</dbReference>
<protein>
    <submittedName>
        <fullName evidence="5">Uncharacterized protein</fullName>
    </submittedName>
</protein>
<sequence length="416" mass="45692">MSSGADEAPVTQHTVTDEDKKLVFSFVQYLLTVSTSNAEQVNTVVNLLGEMFGVDPAGVGGSHDPDVDLFEAFRRALGEREKSRNSHQDEKFNSFLELLTKKGYFTGAEPGSEEYNSRLEKARQKFEKRNNPYDGMTAEEIKNKGNELMGVTKYKEAVAAYTKAIEMEPENHVFFANRAAAHTHLKDYCSAIIDCERAISISPTYAKAYSRLGTSLFYQENYKRAVDAFSKACELDPTNERYKEDLKQAEDKAKQSISTSEGAGGMGGLPFGPGGMPDFSQVAKMMSNPQFIEATTRMMENPQFSQLIANMASRFGEAGATPDMANLLGGGGMGAPAENEDGTLTTPFGRVDRDALERLRREEVENNPRFAAIMEDVQRNGFSAFQKYIGDPEVMNLMLKFQSAVFGGGSGGNSPS</sequence>
<dbReference type="Pfam" id="PF00515">
    <property type="entry name" value="TPR_1"/>
    <property type="match status" value="1"/>
</dbReference>
<dbReference type="InterPro" id="IPR047150">
    <property type="entry name" value="SGT"/>
</dbReference>
<dbReference type="Gene3D" id="1.25.40.10">
    <property type="entry name" value="Tetratricopeptide repeat domain"/>
    <property type="match status" value="1"/>
</dbReference>
<dbReference type="InterPro" id="IPR019734">
    <property type="entry name" value="TPR_rpt"/>
</dbReference>
<dbReference type="GO" id="GO:0006620">
    <property type="term" value="P:post-translational protein targeting to endoplasmic reticulum membrane"/>
    <property type="evidence" value="ECO:0007669"/>
    <property type="project" value="TreeGrafter"/>
</dbReference>
<evidence type="ECO:0000313" key="5">
    <source>
        <dbReference type="EMBL" id="CCC91089.1"/>
    </source>
</evidence>
<dbReference type="GO" id="GO:0072380">
    <property type="term" value="C:TRC complex"/>
    <property type="evidence" value="ECO:0007669"/>
    <property type="project" value="TreeGrafter"/>
</dbReference>
<evidence type="ECO:0000256" key="2">
    <source>
        <dbReference type="ARBA" id="ARBA00022803"/>
    </source>
</evidence>
<feature type="compositionally biased region" description="Gly residues" evidence="4">
    <location>
        <begin position="262"/>
        <end position="272"/>
    </location>
</feature>
<dbReference type="PANTHER" id="PTHR45831:SF5">
    <property type="entry name" value="STI1 DOMAIN-CONTAINING PROTEIN"/>
    <property type="match status" value="1"/>
</dbReference>